<evidence type="ECO:0008006" key="4">
    <source>
        <dbReference type="Google" id="ProtNLM"/>
    </source>
</evidence>
<accession>A0A521B871</accession>
<feature type="region of interest" description="Disordered" evidence="1">
    <location>
        <begin position="82"/>
        <end position="126"/>
    </location>
</feature>
<name>A0A521B871_9EURY</name>
<gene>
    <name evidence="2" type="ORF">SAMN06264867_10278</name>
</gene>
<dbReference type="EMBL" id="FXTD01000002">
    <property type="protein sequence ID" value="SMO43277.1"/>
    <property type="molecule type" value="Genomic_DNA"/>
</dbReference>
<reference evidence="2 3" key="1">
    <citation type="submission" date="2017-05" db="EMBL/GenBank/DDBJ databases">
        <authorList>
            <person name="Varghese N."/>
            <person name="Submissions S."/>
        </authorList>
    </citation>
    <scope>NUCLEOTIDE SEQUENCE [LARGE SCALE GENOMIC DNA]</scope>
    <source>
        <strain evidence="2 3">DSM 19504</strain>
    </source>
</reference>
<protein>
    <recommendedName>
        <fullName evidence="4">Transcription factor zinc-finger domain-containing protein</fullName>
    </recommendedName>
</protein>
<organism evidence="2 3">
    <name type="scientific">Halorubrum cibi</name>
    <dbReference type="NCBI Taxonomy" id="413815"/>
    <lineage>
        <taxon>Archaea</taxon>
        <taxon>Methanobacteriati</taxon>
        <taxon>Methanobacteriota</taxon>
        <taxon>Stenosarchaea group</taxon>
        <taxon>Halobacteria</taxon>
        <taxon>Halobacteriales</taxon>
        <taxon>Haloferacaceae</taxon>
        <taxon>Halorubrum</taxon>
    </lineage>
</organism>
<evidence type="ECO:0000313" key="3">
    <source>
        <dbReference type="Proteomes" id="UP000319712"/>
    </source>
</evidence>
<evidence type="ECO:0000313" key="2">
    <source>
        <dbReference type="EMBL" id="SMO43277.1"/>
    </source>
</evidence>
<feature type="compositionally biased region" description="Basic and acidic residues" evidence="1">
    <location>
        <begin position="82"/>
        <end position="97"/>
    </location>
</feature>
<keyword evidence="3" id="KW-1185">Reference proteome</keyword>
<feature type="compositionally biased region" description="Acidic residues" evidence="1">
    <location>
        <begin position="98"/>
        <end position="115"/>
    </location>
</feature>
<proteinExistence type="predicted"/>
<dbReference type="Proteomes" id="UP000319712">
    <property type="component" value="Unassembled WGS sequence"/>
</dbReference>
<dbReference type="AlphaFoldDB" id="A0A521B871"/>
<evidence type="ECO:0000256" key="1">
    <source>
        <dbReference type="SAM" id="MobiDB-lite"/>
    </source>
</evidence>
<sequence length="126" mass="14034">MFVRDPHENAPRDPCVFHGRRPRLTRETVSTECPRCGSALTTFTLGGAEAVGCDACGYAGVEVDHSGEPRLVESWEEALERFGREIEDGGESERENADEMEAERENADDEDADATEGDREKTEREE</sequence>
<feature type="compositionally biased region" description="Basic and acidic residues" evidence="1">
    <location>
        <begin position="116"/>
        <end position="126"/>
    </location>
</feature>